<dbReference type="GO" id="GO:0005886">
    <property type="term" value="C:plasma membrane"/>
    <property type="evidence" value="ECO:0007669"/>
    <property type="project" value="TreeGrafter"/>
</dbReference>
<dbReference type="PIRSF" id="PIRSF002419">
    <property type="entry name" value="Tetraspanin"/>
    <property type="match status" value="1"/>
</dbReference>
<evidence type="ECO:0000256" key="3">
    <source>
        <dbReference type="ARBA" id="ARBA00022692"/>
    </source>
</evidence>
<dbReference type="InterPro" id="IPR008952">
    <property type="entry name" value="Tetraspanin_EC2_sf"/>
</dbReference>
<proteinExistence type="inferred from homology"/>
<evidence type="ECO:0000256" key="1">
    <source>
        <dbReference type="ARBA" id="ARBA00004141"/>
    </source>
</evidence>
<feature type="transmembrane region" description="Helical" evidence="6">
    <location>
        <begin position="86"/>
        <end position="108"/>
    </location>
</feature>
<evidence type="ECO:0000256" key="6">
    <source>
        <dbReference type="RuleBase" id="RU361218"/>
    </source>
</evidence>
<dbReference type="Pfam" id="PF00335">
    <property type="entry name" value="Tetraspanin"/>
    <property type="match status" value="1"/>
</dbReference>
<keyword evidence="4 6" id="KW-1133">Transmembrane helix</keyword>
<evidence type="ECO:0000256" key="2">
    <source>
        <dbReference type="ARBA" id="ARBA00006840"/>
    </source>
</evidence>
<dbReference type="InterPro" id="IPR000301">
    <property type="entry name" value="Tetraspanin_animals"/>
</dbReference>
<evidence type="ECO:0000313" key="7">
    <source>
        <dbReference type="Proteomes" id="UP000095282"/>
    </source>
</evidence>
<protein>
    <recommendedName>
        <fullName evidence="6">Tetraspanin</fullName>
    </recommendedName>
</protein>
<keyword evidence="3 6" id="KW-0812">Transmembrane</keyword>
<sequence length="282" mass="31070">MGSCVNALRIVTFLFNFAFWLSGVVVFGLGIWLLFDPAASDFFALHSTHPGAFRYVGWFLVGAGAIIILVGYFGCIGAWRMNQCALAFFCCILILAFFLELAAAVTLFHKQEHIKHYVESSMYDTIRNRYSSETAFRNAFDTVQEKFECCGVKTYTDWLSARWDVEPSTQLEVNEEDAGRIEHGIGAFGGNKGTGYGRVPSSCCNEHGKLSYPNNCGKSFHQAPLNTYAQFINTKGCADAVYESASSSLDMIVGVCVTLCVIQLIGIVLSMTLCCCKNSSKK</sequence>
<reference evidence="8" key="1">
    <citation type="submission" date="2016-11" db="UniProtKB">
        <authorList>
            <consortium name="WormBaseParasite"/>
        </authorList>
    </citation>
    <scope>IDENTIFICATION</scope>
</reference>
<organism evidence="7 8">
    <name type="scientific">Caenorhabditis tropicalis</name>
    <dbReference type="NCBI Taxonomy" id="1561998"/>
    <lineage>
        <taxon>Eukaryota</taxon>
        <taxon>Metazoa</taxon>
        <taxon>Ecdysozoa</taxon>
        <taxon>Nematoda</taxon>
        <taxon>Chromadorea</taxon>
        <taxon>Rhabditida</taxon>
        <taxon>Rhabditina</taxon>
        <taxon>Rhabditomorpha</taxon>
        <taxon>Rhabditoidea</taxon>
        <taxon>Rhabditidae</taxon>
        <taxon>Peloderinae</taxon>
        <taxon>Caenorhabditis</taxon>
    </lineage>
</organism>
<evidence type="ECO:0000256" key="5">
    <source>
        <dbReference type="ARBA" id="ARBA00023136"/>
    </source>
</evidence>
<dbReference type="PANTHER" id="PTHR19282">
    <property type="entry name" value="TETRASPANIN"/>
    <property type="match status" value="1"/>
</dbReference>
<dbReference type="PANTHER" id="PTHR19282:SF551">
    <property type="entry name" value="RE08073P-RELATED"/>
    <property type="match status" value="1"/>
</dbReference>
<keyword evidence="5 6" id="KW-0472">Membrane</keyword>
<feature type="transmembrane region" description="Helical" evidence="6">
    <location>
        <begin position="55"/>
        <end position="79"/>
    </location>
</feature>
<dbReference type="SUPFAM" id="SSF48652">
    <property type="entry name" value="Tetraspanin"/>
    <property type="match status" value="1"/>
</dbReference>
<dbReference type="AlphaFoldDB" id="A0A1I7TN02"/>
<feature type="transmembrane region" description="Helical" evidence="6">
    <location>
        <begin position="12"/>
        <end position="35"/>
    </location>
</feature>
<feature type="transmembrane region" description="Helical" evidence="6">
    <location>
        <begin position="251"/>
        <end position="276"/>
    </location>
</feature>
<comment type="subcellular location">
    <subcellularLocation>
        <location evidence="1 6">Membrane</location>
        <topology evidence="1 6">Multi-pass membrane protein</topology>
    </subcellularLocation>
</comment>
<dbReference type="STRING" id="1561998.A0A1I7TN02"/>
<dbReference type="PRINTS" id="PR00259">
    <property type="entry name" value="TMFOUR"/>
</dbReference>
<dbReference type="WBParaSite" id="Csp11.Scaffold629.g10046.t1">
    <property type="protein sequence ID" value="Csp11.Scaffold629.g10046.t1"/>
    <property type="gene ID" value="Csp11.Scaffold629.g10046"/>
</dbReference>
<dbReference type="InterPro" id="IPR018499">
    <property type="entry name" value="Tetraspanin/Peripherin"/>
</dbReference>
<dbReference type="eggNOG" id="KOG3882">
    <property type="taxonomic scope" value="Eukaryota"/>
</dbReference>
<dbReference type="Gene3D" id="1.10.1450.10">
    <property type="entry name" value="Tetraspanin"/>
    <property type="match status" value="1"/>
</dbReference>
<dbReference type="CDD" id="cd03127">
    <property type="entry name" value="tetraspanin_LEL"/>
    <property type="match status" value="1"/>
</dbReference>
<name>A0A1I7TN02_9PELO</name>
<evidence type="ECO:0000313" key="8">
    <source>
        <dbReference type="WBParaSite" id="Csp11.Scaffold629.g10046.t1"/>
    </source>
</evidence>
<comment type="similarity">
    <text evidence="2 6">Belongs to the tetraspanin (TM4SF) family.</text>
</comment>
<evidence type="ECO:0000256" key="4">
    <source>
        <dbReference type="ARBA" id="ARBA00022989"/>
    </source>
</evidence>
<accession>A0A1I7TN02</accession>
<dbReference type="Proteomes" id="UP000095282">
    <property type="component" value="Unplaced"/>
</dbReference>
<keyword evidence="7" id="KW-1185">Reference proteome</keyword>
<dbReference type="FunFam" id="1.10.1450.10:FF:000043">
    <property type="entry name" value="Tetraspanin"/>
    <property type="match status" value="1"/>
</dbReference>